<organism evidence="3 4">
    <name type="scientific">Pseudoalteromonas xiamenensis</name>
    <dbReference type="NCBI Taxonomy" id="882626"/>
    <lineage>
        <taxon>Bacteria</taxon>
        <taxon>Pseudomonadati</taxon>
        <taxon>Pseudomonadota</taxon>
        <taxon>Gammaproteobacteria</taxon>
        <taxon>Alteromonadales</taxon>
        <taxon>Pseudoalteromonadaceae</taxon>
        <taxon>Pseudoalteromonas</taxon>
    </lineage>
</organism>
<dbReference type="InterPro" id="IPR045175">
    <property type="entry name" value="M28_fam"/>
</dbReference>
<dbReference type="AlphaFoldDB" id="A0A975DHP5"/>
<evidence type="ECO:0000259" key="2">
    <source>
        <dbReference type="Pfam" id="PF04389"/>
    </source>
</evidence>
<feature type="signal peptide" evidence="1">
    <location>
        <begin position="1"/>
        <end position="20"/>
    </location>
</feature>
<dbReference type="KEGG" id="pxi:J5O05_16320"/>
<reference evidence="3" key="1">
    <citation type="submission" date="2021-03" db="EMBL/GenBank/DDBJ databases">
        <title>Complete Genome of Pseudoalteromonas xiamenensis STKMTI.2, a new potential marine bacterium producing anti-Vibrio compounds.</title>
        <authorList>
            <person name="Handayani D.P."/>
            <person name="Isnansetyo A."/>
            <person name="Istiqomah I."/>
            <person name="Jumina J."/>
        </authorList>
    </citation>
    <scope>NUCLEOTIDE SEQUENCE</scope>
    <source>
        <strain evidence="3">STKMTI.2</strain>
    </source>
</reference>
<feature type="chain" id="PRO_5037892085" evidence="1">
    <location>
        <begin position="21"/>
        <end position="296"/>
    </location>
</feature>
<dbReference type="SUPFAM" id="SSF53187">
    <property type="entry name" value="Zn-dependent exopeptidases"/>
    <property type="match status" value="1"/>
</dbReference>
<evidence type="ECO:0000313" key="4">
    <source>
        <dbReference type="Proteomes" id="UP000664904"/>
    </source>
</evidence>
<dbReference type="GO" id="GO:0006508">
    <property type="term" value="P:proteolysis"/>
    <property type="evidence" value="ECO:0007669"/>
    <property type="project" value="InterPro"/>
</dbReference>
<gene>
    <name evidence="3" type="ORF">J5O05_16320</name>
</gene>
<dbReference type="RefSeq" id="WP_208842973.1">
    <property type="nucleotide sequence ID" value="NZ_CP072133.1"/>
</dbReference>
<dbReference type="InterPro" id="IPR007484">
    <property type="entry name" value="Peptidase_M28"/>
</dbReference>
<keyword evidence="4" id="KW-1185">Reference proteome</keyword>
<dbReference type="Gene3D" id="3.40.630.10">
    <property type="entry name" value="Zn peptidases"/>
    <property type="match status" value="1"/>
</dbReference>
<dbReference type="GO" id="GO:0008235">
    <property type="term" value="F:metalloexopeptidase activity"/>
    <property type="evidence" value="ECO:0007669"/>
    <property type="project" value="InterPro"/>
</dbReference>
<keyword evidence="1" id="KW-0732">Signal</keyword>
<protein>
    <submittedName>
        <fullName evidence="3">M20/M25/M40 family metallo-hydrolase</fullName>
    </submittedName>
</protein>
<dbReference type="Proteomes" id="UP000664904">
    <property type="component" value="Chromosome"/>
</dbReference>
<dbReference type="Pfam" id="PF04389">
    <property type="entry name" value="Peptidase_M28"/>
    <property type="match status" value="1"/>
</dbReference>
<sequence>MRLLRISFVALILSSGPSVANPQLIGDLQTLTSPTFLGRESGSLEPNQSAQYLYTRLSESGYKPQIQSFDFQAGWSASQRGHNVLAVLPCQKNPCLPSIIITAHYDHLGGIESRYYPGANDNASGVAALLFLADRLKQQQTNRDIVFLATDAEEKGLFGSHYYTSNVPLENIGLNINLDMLAVNKKRTLYVLSSRHSGYEQIVQQLAPRNIRFRYTESAKRLGKWTDTPRTDWLRASDHYPFFKQGIPFLYIGMGEDEKHHSVKDTFKNVDVDAYQDAVYAVSELIDSIVAPQVDT</sequence>
<dbReference type="EMBL" id="CP072133">
    <property type="protein sequence ID" value="QTH71332.1"/>
    <property type="molecule type" value="Genomic_DNA"/>
</dbReference>
<feature type="domain" description="Peptidase M28" evidence="2">
    <location>
        <begin position="83"/>
        <end position="284"/>
    </location>
</feature>
<name>A0A975DHP5_9GAMM</name>
<evidence type="ECO:0000256" key="1">
    <source>
        <dbReference type="SAM" id="SignalP"/>
    </source>
</evidence>
<dbReference type="PANTHER" id="PTHR12147">
    <property type="entry name" value="METALLOPEPTIDASE M28 FAMILY MEMBER"/>
    <property type="match status" value="1"/>
</dbReference>
<accession>A0A975DHP5</accession>
<proteinExistence type="predicted"/>
<evidence type="ECO:0000313" key="3">
    <source>
        <dbReference type="EMBL" id="QTH71332.1"/>
    </source>
</evidence>
<dbReference type="PANTHER" id="PTHR12147:SF26">
    <property type="entry name" value="PEPTIDASE M28 DOMAIN-CONTAINING PROTEIN"/>
    <property type="match status" value="1"/>
</dbReference>